<evidence type="ECO:0000256" key="3">
    <source>
        <dbReference type="ARBA" id="ARBA00022617"/>
    </source>
</evidence>
<organism evidence="10 11">
    <name type="scientific">Actinomadura rubrisoli</name>
    <dbReference type="NCBI Taxonomy" id="2530368"/>
    <lineage>
        <taxon>Bacteria</taxon>
        <taxon>Bacillati</taxon>
        <taxon>Actinomycetota</taxon>
        <taxon>Actinomycetes</taxon>
        <taxon>Streptosporangiales</taxon>
        <taxon>Thermomonosporaceae</taxon>
        <taxon>Actinomadura</taxon>
    </lineage>
</organism>
<dbReference type="AlphaFoldDB" id="A0A4R5CAX5"/>
<dbReference type="PANTHER" id="PTHR46696:SF5">
    <property type="entry name" value="CYTOCHROME P450 BJ-1"/>
    <property type="match status" value="1"/>
</dbReference>
<sequence>MSEHSGPEVGAGCPAHPLPRASAIEQPSLHARLREEMPVASITLPTGAPAFLVTRYADARTVLDSPAFSRAPLSATSSAEMINLQPDAPPPLRESADRQGAGHTIPHDLVTRFLSPRSVHAMRPAIERITRQRLDELAASPPPADLMALLARAVPAAVICELLGIPEKDRPWLLERAPAQLYWSPDEHARRAQAELAAYFKDLVEAKLQAGGQDMFAQALGRLGPAHTVPVEKLVVLAIRLAVAGFHSVGVTVGRALPVLLRDRRLYARLAVDPSILEKAVDEMLRYTSPSDTALPRLAVDDAELSGTPIPAGSIVLVALDSANHDPRFWREPEVVDLERPGIAQHLTFGWGSNHCIGAALARTELRVIFSGLAQRFPDLRLAIAEKDIRWREGILSNDPLELPVSGW</sequence>
<comment type="similarity">
    <text evidence="2">Belongs to the cytochrome P450 family.</text>
</comment>
<evidence type="ECO:0000256" key="9">
    <source>
        <dbReference type="SAM" id="MobiDB-lite"/>
    </source>
</evidence>
<keyword evidence="5" id="KW-0560">Oxidoreductase</keyword>
<dbReference type="Gene3D" id="1.10.630.10">
    <property type="entry name" value="Cytochrome P450"/>
    <property type="match status" value="1"/>
</dbReference>
<dbReference type="FunFam" id="1.10.630.10:FF:000018">
    <property type="entry name" value="Cytochrome P450 monooxygenase"/>
    <property type="match status" value="1"/>
</dbReference>
<dbReference type="Proteomes" id="UP000294513">
    <property type="component" value="Unassembled WGS sequence"/>
</dbReference>
<keyword evidence="3 8" id="KW-0349">Heme</keyword>
<evidence type="ECO:0000256" key="2">
    <source>
        <dbReference type="ARBA" id="ARBA00010617"/>
    </source>
</evidence>
<comment type="cofactor">
    <cofactor evidence="1 8">
        <name>heme</name>
        <dbReference type="ChEBI" id="CHEBI:30413"/>
    </cofactor>
</comment>
<evidence type="ECO:0000313" key="11">
    <source>
        <dbReference type="Proteomes" id="UP000294513"/>
    </source>
</evidence>
<evidence type="ECO:0000256" key="4">
    <source>
        <dbReference type="ARBA" id="ARBA00022723"/>
    </source>
</evidence>
<evidence type="ECO:0000256" key="7">
    <source>
        <dbReference type="ARBA" id="ARBA00023033"/>
    </source>
</evidence>
<feature type="region of interest" description="Disordered" evidence="9">
    <location>
        <begin position="1"/>
        <end position="20"/>
    </location>
</feature>
<dbReference type="InterPro" id="IPR002401">
    <property type="entry name" value="Cyt_P450_E_grp-I"/>
</dbReference>
<feature type="binding site" description="axial binding residue" evidence="8">
    <location>
        <position position="356"/>
    </location>
    <ligand>
        <name>heme</name>
        <dbReference type="ChEBI" id="CHEBI:30413"/>
    </ligand>
    <ligandPart>
        <name>Fe</name>
        <dbReference type="ChEBI" id="CHEBI:18248"/>
    </ligandPart>
</feature>
<dbReference type="SUPFAM" id="SSF48264">
    <property type="entry name" value="Cytochrome P450"/>
    <property type="match status" value="1"/>
</dbReference>
<dbReference type="GO" id="GO:0016705">
    <property type="term" value="F:oxidoreductase activity, acting on paired donors, with incorporation or reduction of molecular oxygen"/>
    <property type="evidence" value="ECO:0007669"/>
    <property type="project" value="InterPro"/>
</dbReference>
<accession>A0A4R5CAX5</accession>
<evidence type="ECO:0000256" key="6">
    <source>
        <dbReference type="ARBA" id="ARBA00023004"/>
    </source>
</evidence>
<dbReference type="GO" id="GO:0020037">
    <property type="term" value="F:heme binding"/>
    <property type="evidence" value="ECO:0007669"/>
    <property type="project" value="InterPro"/>
</dbReference>
<evidence type="ECO:0000256" key="5">
    <source>
        <dbReference type="ARBA" id="ARBA00023002"/>
    </source>
</evidence>
<dbReference type="Pfam" id="PF00067">
    <property type="entry name" value="p450"/>
    <property type="match status" value="1"/>
</dbReference>
<dbReference type="GO" id="GO:0005506">
    <property type="term" value="F:iron ion binding"/>
    <property type="evidence" value="ECO:0007669"/>
    <property type="project" value="InterPro"/>
</dbReference>
<dbReference type="InterPro" id="IPR001128">
    <property type="entry name" value="Cyt_P450"/>
</dbReference>
<evidence type="ECO:0000313" key="10">
    <source>
        <dbReference type="EMBL" id="TDD94254.1"/>
    </source>
</evidence>
<dbReference type="GO" id="GO:0004497">
    <property type="term" value="F:monooxygenase activity"/>
    <property type="evidence" value="ECO:0007669"/>
    <property type="project" value="UniProtKB-KW"/>
</dbReference>
<name>A0A4R5CAX5_9ACTN</name>
<keyword evidence="7" id="KW-0503">Monooxygenase</keyword>
<dbReference type="RefSeq" id="WP_131890269.1">
    <property type="nucleotide sequence ID" value="NZ_SMKU01000021.1"/>
</dbReference>
<protein>
    <submittedName>
        <fullName evidence="10">Cytochrome P450</fullName>
    </submittedName>
</protein>
<dbReference type="OrthoDB" id="4133219at2"/>
<keyword evidence="4 8" id="KW-0479">Metal-binding</keyword>
<comment type="caution">
    <text evidence="10">The sequence shown here is derived from an EMBL/GenBank/DDBJ whole genome shotgun (WGS) entry which is preliminary data.</text>
</comment>
<dbReference type="EMBL" id="SMKU01000021">
    <property type="protein sequence ID" value="TDD94254.1"/>
    <property type="molecule type" value="Genomic_DNA"/>
</dbReference>
<dbReference type="PRINTS" id="PR00463">
    <property type="entry name" value="EP450I"/>
</dbReference>
<dbReference type="PANTHER" id="PTHR46696">
    <property type="entry name" value="P450, PUTATIVE (EUROFUNG)-RELATED"/>
    <property type="match status" value="1"/>
</dbReference>
<gene>
    <name evidence="10" type="ORF">E1298_07365</name>
</gene>
<dbReference type="InterPro" id="IPR036396">
    <property type="entry name" value="Cyt_P450_sf"/>
</dbReference>
<evidence type="ECO:0000256" key="8">
    <source>
        <dbReference type="PIRSR" id="PIRSR602401-1"/>
    </source>
</evidence>
<proteinExistence type="inferred from homology"/>
<keyword evidence="6 8" id="KW-0408">Iron</keyword>
<evidence type="ECO:0000256" key="1">
    <source>
        <dbReference type="ARBA" id="ARBA00001971"/>
    </source>
</evidence>
<keyword evidence="11" id="KW-1185">Reference proteome</keyword>
<reference evidence="10 11" key="1">
    <citation type="submission" date="2019-03" db="EMBL/GenBank/DDBJ databases">
        <title>Draft genome sequences of novel Actinobacteria.</title>
        <authorList>
            <person name="Sahin N."/>
            <person name="Ay H."/>
            <person name="Saygin H."/>
        </authorList>
    </citation>
    <scope>NUCLEOTIDE SEQUENCE [LARGE SCALE GENOMIC DNA]</scope>
    <source>
        <strain evidence="10 11">H3C3</strain>
    </source>
</reference>